<gene>
    <name evidence="1" type="ORF">HMPREF9004_1136</name>
</gene>
<dbReference type="EMBL" id="AQHZ01000018">
    <property type="protein sequence ID" value="ENO18105.1"/>
    <property type="molecule type" value="Genomic_DNA"/>
</dbReference>
<name>N6W6F3_9ACTO</name>
<comment type="caution">
    <text evidence="1">The sequence shown here is derived from an EMBL/GenBank/DDBJ whole genome shotgun (WGS) entry which is preliminary data.</text>
</comment>
<dbReference type="PATRIC" id="fig|888050.3.peg.1075"/>
<reference evidence="1 2" key="1">
    <citation type="submission" date="2013-03" db="EMBL/GenBank/DDBJ databases">
        <title>Reference genome for the Human Microbiome Project.</title>
        <authorList>
            <person name="Aqrawi P."/>
            <person name="Ayvaz T."/>
            <person name="Bess C."/>
            <person name="Blankenburg K."/>
            <person name="Coyle M."/>
            <person name="Deng J."/>
            <person name="Forbes L."/>
            <person name="Fowler G."/>
            <person name="Francisco L."/>
            <person name="Fu Q."/>
            <person name="Gibbs R."/>
            <person name="Gross S."/>
            <person name="Gubbala S."/>
            <person name="Hale W."/>
            <person name="Hemphill L."/>
            <person name="Highlander S."/>
            <person name="Hirani K."/>
            <person name="Jackson L."/>
            <person name="Jakkamsetti A."/>
            <person name="Javaid M."/>
            <person name="Jayaseelan J.C."/>
            <person name="Jiang H."/>
            <person name="Joshi V."/>
            <person name="Korchina V."/>
            <person name="Kovar C."/>
            <person name="Lara F."/>
            <person name="Lee S."/>
            <person name="Liu Y."/>
            <person name="Mata R."/>
            <person name="Mathew T."/>
            <person name="Munidasa M."/>
            <person name="Muzny D."/>
            <person name="Nazareth L."/>
            <person name="Ngo R."/>
            <person name="Nguyen L."/>
            <person name="Nguyen N."/>
            <person name="Okwuonu G."/>
            <person name="Ongeri F."/>
            <person name="Palculict T."/>
            <person name="Patil S."/>
            <person name="Petrosino J."/>
            <person name="Pham C."/>
            <person name="Pham P."/>
            <person name="Pu L.-L."/>
            <person name="Qin X."/>
            <person name="Qu J."/>
            <person name="Reid J."/>
            <person name="Ross M."/>
            <person name="Ruth R."/>
            <person name="Saada N."/>
            <person name="San Lucas F."/>
            <person name="Santibanez J."/>
            <person name="Shang Y."/>
            <person name="Simmons D."/>
            <person name="Song X.-Z."/>
            <person name="Tang L.-Y."/>
            <person name="Thornton R."/>
            <person name="Warren J."/>
            <person name="Weissenberger G."/>
            <person name="Wilczek-Boney K."/>
            <person name="Worley K."/>
            <person name="Youmans B."/>
            <person name="Zhang J."/>
            <person name="Zhang L."/>
            <person name="Zhao Z."/>
            <person name="Zhou C."/>
            <person name="Zhu D."/>
            <person name="Zhu Y."/>
        </authorList>
    </citation>
    <scope>NUCLEOTIDE SEQUENCE [LARGE SCALE GENOMIC DNA]</scope>
    <source>
        <strain evidence="1 2">F0333</strain>
    </source>
</reference>
<evidence type="ECO:0000313" key="2">
    <source>
        <dbReference type="Proteomes" id="UP000013015"/>
    </source>
</evidence>
<dbReference type="AntiFam" id="ANF00057">
    <property type="entry name" value="Translation of E. coli type CRISPR repeat"/>
</dbReference>
<dbReference type="AntiFam" id="ANF00006">
    <property type="entry name" value="Translation of CRISPR region"/>
</dbReference>
<protein>
    <submittedName>
        <fullName evidence="1">Uncharacterized protein</fullName>
    </submittedName>
</protein>
<dbReference type="AlphaFoldDB" id="N6W6F3"/>
<dbReference type="STRING" id="888050.HMPREF9004_1136"/>
<dbReference type="HOGENOM" id="CLU_072989_4_0_11"/>
<dbReference type="Proteomes" id="UP000013015">
    <property type="component" value="Unassembled WGS sequence"/>
</dbReference>
<sequence length="58" mass="5940">MRGCEGPAHPRSRGEHISACGEIVTEIGSSPLTRGAHPHEVERAAPCGLIPAHAGSTS</sequence>
<proteinExistence type="predicted"/>
<keyword evidence="2" id="KW-1185">Reference proteome</keyword>
<organism evidence="1 2">
    <name type="scientific">Schaalia cardiffensis F0333</name>
    <dbReference type="NCBI Taxonomy" id="888050"/>
    <lineage>
        <taxon>Bacteria</taxon>
        <taxon>Bacillati</taxon>
        <taxon>Actinomycetota</taxon>
        <taxon>Actinomycetes</taxon>
        <taxon>Actinomycetales</taxon>
        <taxon>Actinomycetaceae</taxon>
        <taxon>Schaalia</taxon>
    </lineage>
</organism>
<accession>N6W6F3</accession>
<evidence type="ECO:0000313" key="1">
    <source>
        <dbReference type="EMBL" id="ENO18105.1"/>
    </source>
</evidence>